<sequence length="135" mass="15325">MIAKKNRLYLITGIICFLGIIWLGFLHYFHAAVTLCPVKNLTGYPCPSCGSSRAIDAFLHGNIWEAILINPLGIISLFLLASIICLILVDLITKRDYYFRVYNAAEEFLKKNKLISVLLIILLIANWIWNIKKGL</sequence>
<dbReference type="Pfam" id="PF10825">
    <property type="entry name" value="DUF2752"/>
    <property type="match status" value="1"/>
</dbReference>
<evidence type="ECO:0000256" key="1">
    <source>
        <dbReference type="SAM" id="Phobius"/>
    </source>
</evidence>
<keyword evidence="1" id="KW-0472">Membrane</keyword>
<feature type="transmembrane region" description="Helical" evidence="1">
    <location>
        <begin position="7"/>
        <end position="29"/>
    </location>
</feature>
<evidence type="ECO:0000313" key="2">
    <source>
        <dbReference type="EMBL" id="MEI5984756.1"/>
    </source>
</evidence>
<feature type="transmembrane region" description="Helical" evidence="1">
    <location>
        <begin position="72"/>
        <end position="93"/>
    </location>
</feature>
<evidence type="ECO:0000313" key="3">
    <source>
        <dbReference type="Proteomes" id="UP001363035"/>
    </source>
</evidence>
<keyword evidence="1" id="KW-1133">Transmembrane helix</keyword>
<organism evidence="2 3">
    <name type="scientific">Sphingobacterium tenebrionis</name>
    <dbReference type="NCBI Taxonomy" id="3111775"/>
    <lineage>
        <taxon>Bacteria</taxon>
        <taxon>Pseudomonadati</taxon>
        <taxon>Bacteroidota</taxon>
        <taxon>Sphingobacteriia</taxon>
        <taxon>Sphingobacteriales</taxon>
        <taxon>Sphingobacteriaceae</taxon>
        <taxon>Sphingobacterium</taxon>
    </lineage>
</organism>
<dbReference type="EMBL" id="JAYLLN010000014">
    <property type="protein sequence ID" value="MEI5984756.1"/>
    <property type="molecule type" value="Genomic_DNA"/>
</dbReference>
<dbReference type="Proteomes" id="UP001363035">
    <property type="component" value="Unassembled WGS sequence"/>
</dbReference>
<feature type="transmembrane region" description="Helical" evidence="1">
    <location>
        <begin position="114"/>
        <end position="131"/>
    </location>
</feature>
<dbReference type="RefSeq" id="WP_336557514.1">
    <property type="nucleotide sequence ID" value="NZ_JAYLLN010000014.1"/>
</dbReference>
<keyword evidence="3" id="KW-1185">Reference proteome</keyword>
<protein>
    <submittedName>
        <fullName evidence="2">DUF2752 domain-containing protein</fullName>
    </submittedName>
</protein>
<gene>
    <name evidence="2" type="ORF">VJ786_07570</name>
</gene>
<name>A0ABU8I5N6_9SPHI</name>
<keyword evidence="1" id="KW-0812">Transmembrane</keyword>
<reference evidence="2 3" key="1">
    <citation type="submission" date="2024-01" db="EMBL/GenBank/DDBJ databases">
        <title>Sphingobacterium tenebrionis sp. nov., a novel endophyte isolated from tenebrio molitor intestines.</title>
        <authorList>
            <person name="Zhang C."/>
        </authorList>
    </citation>
    <scope>NUCLEOTIDE SEQUENCE [LARGE SCALE GENOMIC DNA]</scope>
    <source>
        <strain evidence="2 3">PU5-4</strain>
    </source>
</reference>
<accession>A0ABU8I5N6</accession>
<dbReference type="InterPro" id="IPR021215">
    <property type="entry name" value="DUF2752"/>
</dbReference>
<comment type="caution">
    <text evidence="2">The sequence shown here is derived from an EMBL/GenBank/DDBJ whole genome shotgun (WGS) entry which is preliminary data.</text>
</comment>
<proteinExistence type="predicted"/>